<proteinExistence type="predicted"/>
<organism evidence="1 2">
    <name type="scientific">Sneathiella sedimenti</name>
    <dbReference type="NCBI Taxonomy" id="2816034"/>
    <lineage>
        <taxon>Bacteria</taxon>
        <taxon>Pseudomonadati</taxon>
        <taxon>Pseudomonadota</taxon>
        <taxon>Alphaproteobacteria</taxon>
        <taxon>Sneathiellales</taxon>
        <taxon>Sneathiellaceae</taxon>
        <taxon>Sneathiella</taxon>
    </lineage>
</organism>
<protein>
    <submittedName>
        <fullName evidence="1">Mitochondrial 54S ribosomal protein L40</fullName>
    </submittedName>
</protein>
<reference evidence="1 2" key="1">
    <citation type="submission" date="2021-03" db="EMBL/GenBank/DDBJ databases">
        <title>Sneathiella sp. CAU 1612 isolated from Kang Won-do.</title>
        <authorList>
            <person name="Kim W."/>
        </authorList>
    </citation>
    <scope>NUCLEOTIDE SEQUENCE [LARGE SCALE GENOMIC DNA]</scope>
    <source>
        <strain evidence="1 2">CAU 1612</strain>
    </source>
</reference>
<accession>A0ABS3F8I4</accession>
<evidence type="ECO:0000313" key="1">
    <source>
        <dbReference type="EMBL" id="MBO0334816.1"/>
    </source>
</evidence>
<dbReference type="RefSeq" id="WP_207047040.1">
    <property type="nucleotide sequence ID" value="NZ_JAFLNC010000005.1"/>
</dbReference>
<dbReference type="GO" id="GO:0005840">
    <property type="term" value="C:ribosome"/>
    <property type="evidence" value="ECO:0007669"/>
    <property type="project" value="UniProtKB-KW"/>
</dbReference>
<dbReference type="EMBL" id="JAFLNC010000005">
    <property type="protein sequence ID" value="MBO0334816.1"/>
    <property type="molecule type" value="Genomic_DNA"/>
</dbReference>
<gene>
    <name evidence="1" type="ORF">J0X12_14410</name>
</gene>
<keyword evidence="2" id="KW-1185">Reference proteome</keyword>
<keyword evidence="1" id="KW-0687">Ribonucleoprotein</keyword>
<sequence>MNEPFLILQGTRAASWLAMRGYSIGLASPARYDQGEDGEILKVNHQLCVVKGQNITSNIEKNWQKSTPDGIVLHRPRPAHGTLLDGFLHHDT</sequence>
<comment type="caution">
    <text evidence="1">The sequence shown here is derived from an EMBL/GenBank/DDBJ whole genome shotgun (WGS) entry which is preliminary data.</text>
</comment>
<keyword evidence="1" id="KW-0689">Ribosomal protein</keyword>
<dbReference type="Proteomes" id="UP000664761">
    <property type="component" value="Unassembled WGS sequence"/>
</dbReference>
<name>A0ABS3F8I4_9PROT</name>
<evidence type="ECO:0000313" key="2">
    <source>
        <dbReference type="Proteomes" id="UP000664761"/>
    </source>
</evidence>